<dbReference type="PANTHER" id="PTHR43877:SF5">
    <property type="entry name" value="BLL8307 PROTEIN"/>
    <property type="match status" value="1"/>
</dbReference>
<keyword evidence="2" id="KW-0012">Acyltransferase</keyword>
<accession>A0ABN3CL17</accession>
<dbReference type="InterPro" id="IPR050832">
    <property type="entry name" value="Bact_Acetyltransf"/>
</dbReference>
<dbReference type="PANTHER" id="PTHR43877">
    <property type="entry name" value="AMINOALKYLPHOSPHONATE N-ACETYLTRANSFERASE-RELATED-RELATED"/>
    <property type="match status" value="1"/>
</dbReference>
<evidence type="ECO:0000313" key="5">
    <source>
        <dbReference type="Proteomes" id="UP001499843"/>
    </source>
</evidence>
<dbReference type="PROSITE" id="PS51186">
    <property type="entry name" value="GNAT"/>
    <property type="match status" value="2"/>
</dbReference>
<feature type="domain" description="N-acetyltransferase" evidence="3">
    <location>
        <begin position="158"/>
        <end position="303"/>
    </location>
</feature>
<evidence type="ECO:0000313" key="4">
    <source>
        <dbReference type="EMBL" id="GAA2209903.1"/>
    </source>
</evidence>
<dbReference type="SUPFAM" id="SSF55729">
    <property type="entry name" value="Acyl-CoA N-acyltransferases (Nat)"/>
    <property type="match status" value="2"/>
</dbReference>
<dbReference type="InterPro" id="IPR016181">
    <property type="entry name" value="Acyl_CoA_acyltransferase"/>
</dbReference>
<evidence type="ECO:0000259" key="3">
    <source>
        <dbReference type="PROSITE" id="PS51186"/>
    </source>
</evidence>
<dbReference type="EMBL" id="BAAAQX010000014">
    <property type="protein sequence ID" value="GAA2209903.1"/>
    <property type="molecule type" value="Genomic_DNA"/>
</dbReference>
<proteinExistence type="predicted"/>
<dbReference type="Gene3D" id="3.40.630.30">
    <property type="match status" value="1"/>
</dbReference>
<dbReference type="CDD" id="cd04301">
    <property type="entry name" value="NAT_SF"/>
    <property type="match status" value="2"/>
</dbReference>
<protein>
    <recommendedName>
        <fullName evidence="3">N-acetyltransferase domain-containing protein</fullName>
    </recommendedName>
</protein>
<dbReference type="Pfam" id="PF00583">
    <property type="entry name" value="Acetyltransf_1"/>
    <property type="match status" value="2"/>
</dbReference>
<gene>
    <name evidence="4" type="ORF">GCM10009850_053620</name>
</gene>
<organism evidence="4 5">
    <name type="scientific">Nonomuraea monospora</name>
    <dbReference type="NCBI Taxonomy" id="568818"/>
    <lineage>
        <taxon>Bacteria</taxon>
        <taxon>Bacillati</taxon>
        <taxon>Actinomycetota</taxon>
        <taxon>Actinomycetes</taxon>
        <taxon>Streptosporangiales</taxon>
        <taxon>Streptosporangiaceae</taxon>
        <taxon>Nonomuraea</taxon>
    </lineage>
</organism>
<evidence type="ECO:0000256" key="2">
    <source>
        <dbReference type="ARBA" id="ARBA00023315"/>
    </source>
</evidence>
<dbReference type="Proteomes" id="UP001499843">
    <property type="component" value="Unassembled WGS sequence"/>
</dbReference>
<evidence type="ECO:0000256" key="1">
    <source>
        <dbReference type="ARBA" id="ARBA00022679"/>
    </source>
</evidence>
<keyword evidence="1" id="KW-0808">Transferase</keyword>
<feature type="domain" description="N-acetyltransferase" evidence="3">
    <location>
        <begin position="1"/>
        <end position="155"/>
    </location>
</feature>
<comment type="caution">
    <text evidence="4">The sequence shown here is derived from an EMBL/GenBank/DDBJ whole genome shotgun (WGS) entry which is preliminary data.</text>
</comment>
<sequence length="324" mass="35740">MAAVRLGCAERDRVDTRSVLEGIPTSAEIGQSLHDSPENQIVVERDGGVVGYATIRWWEERDGTWLYLHRGYLLPDHRGRGVGSAMLAWAEDRIRHLVRQHGTSRTAVFGANATDGERDATALLVGAGYRRVFSLVELELELADLSRLPDGRRLPPGVRIGAVETADYRDAWKTVVDSYANAAYTEKWTFESFLATADPTCWRAAWDGDRMAGVALCSLRREDRTLGEVEELSVRAESRRSGVGRALLVDGLRCLRENGAAAARLYTGTANPHRSYDLYESVGFRRRGEYVRYRKPIGVQELSSSSSAWCSAPASSSASRSTAG</sequence>
<dbReference type="InterPro" id="IPR000182">
    <property type="entry name" value="GNAT_dom"/>
</dbReference>
<name>A0ABN3CL17_9ACTN</name>
<keyword evidence="5" id="KW-1185">Reference proteome</keyword>
<reference evidence="4 5" key="1">
    <citation type="journal article" date="2019" name="Int. J. Syst. Evol. Microbiol.">
        <title>The Global Catalogue of Microorganisms (GCM) 10K type strain sequencing project: providing services to taxonomists for standard genome sequencing and annotation.</title>
        <authorList>
            <consortium name="The Broad Institute Genomics Platform"/>
            <consortium name="The Broad Institute Genome Sequencing Center for Infectious Disease"/>
            <person name="Wu L."/>
            <person name="Ma J."/>
        </authorList>
    </citation>
    <scope>NUCLEOTIDE SEQUENCE [LARGE SCALE GENOMIC DNA]</scope>
    <source>
        <strain evidence="4 5">JCM 16114</strain>
    </source>
</reference>